<dbReference type="Gene3D" id="3.60.10.10">
    <property type="entry name" value="Endonuclease/exonuclease/phosphatase"/>
    <property type="match status" value="1"/>
</dbReference>
<feature type="domain" description="Reverse transcriptase" evidence="1">
    <location>
        <begin position="222"/>
        <end position="498"/>
    </location>
</feature>
<proteinExistence type="predicted"/>
<protein>
    <recommendedName>
        <fullName evidence="1">Reverse transcriptase domain-containing protein</fullName>
    </recommendedName>
</protein>
<dbReference type="AlphaFoldDB" id="A0AAQ3SS41"/>
<dbReference type="InterPro" id="IPR000477">
    <property type="entry name" value="RT_dom"/>
</dbReference>
<evidence type="ECO:0000313" key="3">
    <source>
        <dbReference type="Proteomes" id="UP001341281"/>
    </source>
</evidence>
<reference evidence="2 3" key="1">
    <citation type="submission" date="2024-02" db="EMBL/GenBank/DDBJ databases">
        <title>High-quality chromosome-scale genome assembly of Pensacola bahiagrass (Paspalum notatum Flugge var. saurae).</title>
        <authorList>
            <person name="Vega J.M."/>
            <person name="Podio M."/>
            <person name="Orjuela J."/>
            <person name="Siena L.A."/>
            <person name="Pessino S.C."/>
            <person name="Combes M.C."/>
            <person name="Mariac C."/>
            <person name="Albertini E."/>
            <person name="Pupilli F."/>
            <person name="Ortiz J.P.A."/>
            <person name="Leblanc O."/>
        </authorList>
    </citation>
    <scope>NUCLEOTIDE SEQUENCE [LARGE SCALE GENOMIC DNA]</scope>
    <source>
        <strain evidence="2">R1</strain>
        <tissue evidence="2">Leaf</tissue>
    </source>
</reference>
<dbReference type="SUPFAM" id="SSF56219">
    <property type="entry name" value="DNase I-like"/>
    <property type="match status" value="1"/>
</dbReference>
<dbReference type="PROSITE" id="PS50878">
    <property type="entry name" value="RT_POL"/>
    <property type="match status" value="1"/>
</dbReference>
<gene>
    <name evidence="2" type="ORF">U9M48_009140</name>
</gene>
<sequence length="1010" mass="115022">MSIFGSDFGGCVEVPAVGASGGILLGWRQRIEQPVSYRIDTYSVSVKFCNGNLQSWWLTCVYGPQGDENKIAFLQELRDIRSSCLGPWVVMGDFNLIYKAEDKNNSNLNRATMGRFKRLIDDLALKEILTSHTDKEEIIYDFFNNLLGKNVDRSRTVNLEELGLPAHDLHILDIPISEEEVWNTIKQLPSDKAPGPDGFTGRIYKACWPILKEDLMAVVSAVWSRKFRNFWLLNNAYITLLLKKEEALNVKDFRPISLVHSVAKLITKILANRLASKLDSLVSPNQSAFIKGRFIQDFFMLVQQTARFLHQQKQPRALLKLDISKAFDSVSWPSLLEVSRKMGFGPVWCDIISGMLSTSSTQILLNDVPGEVIRLRRGLRQGDPLSPMLFILVMDVLCLMINKASNDGFLQPLSSRTLHHRISIYADDVVVFLRPAVGDIRITLDILSLFGDASGLQTNVQKSSVFPIQCNTEERELIQENLPCLMEDFPCKYLGIPLSLKKLSKAQIQILIDKIADQLPGWKAELMTRAGRVIQVQFVLTAMTVSFSMAVEIPWWAIKAIDKIRRGFLWRGRKDVKGGHCLVAWEKVQRPKELGGLGISNLQKLGWALRLRWLWLQKTDPSRLWALFPIKLQDCVHVFFSMAVETSIGNGKQTLFWKDRWLQGHRIEDLAPNIAAAVPNRRANRRTVKEALATHLWVQDIQGSLSVTMLTEYLKLWDLLADVALQDDTQDTHHWRLSSSGQYSSKSAYANLFHGSIIFEAWERIWKSWAPNKCRFFMWLFWFTLLNHFFLHNLAPSPEDESFDNWWKNGNQRVGADFQKGFNSLVILGSWSIWKHRNSCVFDGVTPSMEKVLTLAKEEATFWSLAGARGITFLSALEPGRVCCTGVSIPFFLHFNPKIRSSPACSRKKKKLPGWKAPLLSKAGRLVVVKSVLSSTPIHLMLALDLPKWVIKTIDKRRGFLWKGHEQANGGNCMVSWANVQRLLLYGGLGVLDLERLGWAIRIRWLWFMK</sequence>
<dbReference type="SUPFAM" id="SSF56672">
    <property type="entry name" value="DNA/RNA polymerases"/>
    <property type="match status" value="1"/>
</dbReference>
<organism evidence="2 3">
    <name type="scientific">Paspalum notatum var. saurae</name>
    <dbReference type="NCBI Taxonomy" id="547442"/>
    <lineage>
        <taxon>Eukaryota</taxon>
        <taxon>Viridiplantae</taxon>
        <taxon>Streptophyta</taxon>
        <taxon>Embryophyta</taxon>
        <taxon>Tracheophyta</taxon>
        <taxon>Spermatophyta</taxon>
        <taxon>Magnoliopsida</taxon>
        <taxon>Liliopsida</taxon>
        <taxon>Poales</taxon>
        <taxon>Poaceae</taxon>
        <taxon>PACMAD clade</taxon>
        <taxon>Panicoideae</taxon>
        <taxon>Andropogonodae</taxon>
        <taxon>Paspaleae</taxon>
        <taxon>Paspalinae</taxon>
        <taxon>Paspalum</taxon>
    </lineage>
</organism>
<name>A0AAQ3SS41_PASNO</name>
<dbReference type="InterPro" id="IPR043502">
    <property type="entry name" value="DNA/RNA_pol_sf"/>
</dbReference>
<dbReference type="InterPro" id="IPR036691">
    <property type="entry name" value="Endo/exonu/phosph_ase_sf"/>
</dbReference>
<dbReference type="Pfam" id="PF00078">
    <property type="entry name" value="RVT_1"/>
    <property type="match status" value="1"/>
</dbReference>
<evidence type="ECO:0000313" key="2">
    <source>
        <dbReference type="EMBL" id="WVZ58922.1"/>
    </source>
</evidence>
<dbReference type="PANTHER" id="PTHR33116:SF78">
    <property type="entry name" value="OS12G0587133 PROTEIN"/>
    <property type="match status" value="1"/>
</dbReference>
<accession>A0AAQ3SS41</accession>
<dbReference type="EMBL" id="CP144746">
    <property type="protein sequence ID" value="WVZ58922.1"/>
    <property type="molecule type" value="Genomic_DNA"/>
</dbReference>
<dbReference type="Proteomes" id="UP001341281">
    <property type="component" value="Chromosome 02"/>
</dbReference>
<dbReference type="PANTHER" id="PTHR33116">
    <property type="entry name" value="REVERSE TRANSCRIPTASE ZINC-BINDING DOMAIN-CONTAINING PROTEIN-RELATED-RELATED"/>
    <property type="match status" value="1"/>
</dbReference>
<keyword evidence="3" id="KW-1185">Reference proteome</keyword>
<evidence type="ECO:0000259" key="1">
    <source>
        <dbReference type="PROSITE" id="PS50878"/>
    </source>
</evidence>
<dbReference type="CDD" id="cd01650">
    <property type="entry name" value="RT_nLTR_like"/>
    <property type="match status" value="1"/>
</dbReference>